<dbReference type="InterPro" id="IPR006626">
    <property type="entry name" value="PbH1"/>
</dbReference>
<evidence type="ECO:0000256" key="2">
    <source>
        <dbReference type="ARBA" id="ARBA00004442"/>
    </source>
</evidence>
<dbReference type="SMART" id="SM00710">
    <property type="entry name" value="PbH1"/>
    <property type="match status" value="19"/>
</dbReference>
<comment type="subcellular location">
    <subcellularLocation>
        <location evidence="1">Cell envelope</location>
    </subcellularLocation>
    <subcellularLocation>
        <location evidence="2">Cell outer membrane</location>
    </subcellularLocation>
    <subcellularLocation>
        <location evidence="3">Secreted</location>
    </subcellularLocation>
</comment>
<keyword evidence="6 9" id="KW-0472">Membrane</keyword>
<protein>
    <recommendedName>
        <fullName evidence="12">Right handed beta helix domain-containing protein</fullName>
    </recommendedName>
</protein>
<evidence type="ECO:0000256" key="9">
    <source>
        <dbReference type="SAM" id="Phobius"/>
    </source>
</evidence>
<evidence type="ECO:0000256" key="1">
    <source>
        <dbReference type="ARBA" id="ARBA00004196"/>
    </source>
</evidence>
<name>A0ABR2GVH1_9EUKA</name>
<dbReference type="SUPFAM" id="SSF51126">
    <property type="entry name" value="Pectin lyase-like"/>
    <property type="match status" value="6"/>
</dbReference>
<dbReference type="EMBL" id="JAPFFF010000057">
    <property type="protein sequence ID" value="KAK8837924.1"/>
    <property type="molecule type" value="Genomic_DNA"/>
</dbReference>
<evidence type="ECO:0000256" key="7">
    <source>
        <dbReference type="ARBA" id="ARBA00023237"/>
    </source>
</evidence>
<gene>
    <name evidence="10" type="ORF">M9Y10_035866</name>
</gene>
<comment type="caution">
    <text evidence="10">The sequence shown here is derived from an EMBL/GenBank/DDBJ whole genome shotgun (WGS) entry which is preliminary data.</text>
</comment>
<keyword evidence="9" id="KW-0812">Transmembrane</keyword>
<keyword evidence="4" id="KW-0964">Secreted</keyword>
<evidence type="ECO:0008006" key="12">
    <source>
        <dbReference type="Google" id="ProtNLM"/>
    </source>
</evidence>
<dbReference type="PANTHER" id="PTHR11319">
    <property type="entry name" value="G PROTEIN-COUPLED RECEPTOR-RELATED"/>
    <property type="match status" value="1"/>
</dbReference>
<dbReference type="Pfam" id="PF02415">
    <property type="entry name" value="Chlam_PMP"/>
    <property type="match status" value="5"/>
</dbReference>
<accession>A0ABR2GVH1</accession>
<feature type="transmembrane region" description="Helical" evidence="9">
    <location>
        <begin position="1784"/>
        <end position="1807"/>
    </location>
</feature>
<dbReference type="Proteomes" id="UP001470230">
    <property type="component" value="Unassembled WGS sequence"/>
</dbReference>
<reference evidence="10 11" key="1">
    <citation type="submission" date="2024-04" db="EMBL/GenBank/DDBJ databases">
        <title>Tritrichomonas musculus Genome.</title>
        <authorList>
            <person name="Alves-Ferreira E."/>
            <person name="Grigg M."/>
            <person name="Lorenzi H."/>
            <person name="Galac M."/>
        </authorList>
    </citation>
    <scope>NUCLEOTIDE SEQUENCE [LARGE SCALE GENOMIC DNA]</scope>
    <source>
        <strain evidence="10 11">EAF2021</strain>
    </source>
</reference>
<sequence length="1831" mass="199421">MILTTFLLSQLAFCIEQKTLRLTKDDTNYELQEEWLELKLANVITITKTKFSRLHGSSNGGAVYIDRTYAIFDDCLFDSCYTKNGGALYILYSTKVPYACTFTNCQFNNNTATRNGGAINIDYNAIEKYVIIDGCTFTENSANNGGAIYAIARDHLIIKSSTFTNNSAKKAASLNCRIGPQNGGDQDDSLVITDTVFSFTPSVNLSNVYINNIEISDNKTAPASVFIGGCTFSAEGSHDVQFLHLEIDDSKNAFSAVNFYKCNCFRQGSNTVKIPSDHQVNNCNFECSDIHSCTPGTQPSNPVPQPPNPELPQQPTQEPTKEPTQEPTKEPTKAPTPVVPDEPENTNNRIPNNNTLVVIDVQNTKFSSLVDDEPGKIGGGAICVDSNRINITVTGCTFEQCKASNGGAIHVLFAKINESLIGNVVKSTFMNCEATNKGGAVDVNINQQRRFSFTFNQCTFTSNKAKIGGAICATARDMLTILNCKFEDNEATTSGSSLYLELGWNAKNDADNTFVIEGNTFTFTPTEENKVNVHIQTKSGDYKNARLRIGGNTFSATQTIEGYMNLEIIENSPYQSVVFTGCNCVQQGVETTSFPTAAYPITNFNFNCNPKDECNPGEPIPAPPEDNTPDDEGYIQHKRIDDEGKNIDLSNYKFSELGSNDVDGGAILNYGKGKRVNISLNNCKFTSCRAANGGAIRILFASVDSLLVCSIRNSIFEKCEAKTNGGAIYIESTVPRTYKLDVSSCTFTSNKAGKNGGAAYIMACDNFTMNNCVFNNNEAERDGSSVWCRVGSAQTNISDNTATFNDNTFIFAPKTESVNVYIDCANVNTTASNNKYSINAVLNLGQCRFSASNTEITEFKHLEIVSNGDGFQRINFPDCVCIAQGSSTVSLPQTVSDSTFTYDCQAFSSCKADAEGYNYHGRIEDEGRTGPIELENFKFKSLINDAFGGAITIDKQKASITISKCKFDSCSGQMGGAIYILYSGSTANYTCTVMNTIFSNNEAQSNGGAFYCEITQTDRHAVTLSYCTFKSNNAGKFGGAVYAMARDRFTLENCIFEDNVASQKIASSLWLRIGWNDKYNANKGIVRNNTFSFTPQSKKDVNVHIETYPLLEGTSPNANLDFGLNTFVTGETSLEGYLQFEIVETVSPFESINFIGCNCVQDDEKTVFLPYPYVTSSFNFNCKNSASCATPLPSPVPTPDKEGYTPSQRIQISEGVTLRLAKTKFTSIESNYTGGAISLVKTSCSITDCKFTTCKSNCKLNGENNGGGAIYISYSTRPKNYVYKASIVSCVFTGCETTSQGGALNIKNVQTKLHLVDVEGCTFTNNKASNNGGAIYANTRDLLSIQHCTFNNNEALNGSSLWCQIGWNEGKDESNNLVLFNNKFTFSPAASNVFIQSNGLKKGILPNANVFIGLCSFEAQSMNGETQKHLVISEKGQFQSIVFSDCNCIQGGSNTVTITATNAPKQDNLKFDCVNMDKCSTDSVQPPSTDECKSFSNHQEVFGKELSIEKTCFYNLKSSTREGGALRAVNCELELEDCRFINCTSEKEGGAVYIYYSIEHCELEIEDCLFENCQSNGQGGALYFANDYSSESKIKSCKFINNKAISNGGALFYSPTANSKLSKCLFVNNSCTADSSTHGSAVYALIQNLHAKTAAGKLALTDDNDDDSVVIEGNRIRSEPVLNAQQMYVNVKKTGNVKIGDNSFSFNGTNVTSASAKYVQVSADEGANVQVTGTICIDHDGSRPAVVSGIDSNIDYKCHKADAENDHEMYDKERDSGKKKSNTGLIIGLLFAGAAVIAIVVAVVIYFKRKNKNGQDSDFGNDILINSDNEI</sequence>
<keyword evidence="7" id="KW-0998">Cell outer membrane</keyword>
<dbReference type="NCBIfam" id="TIGR01376">
    <property type="entry name" value="POMP_repeat"/>
    <property type="match status" value="1"/>
</dbReference>
<keyword evidence="5" id="KW-0732">Signal</keyword>
<dbReference type="PANTHER" id="PTHR11319:SF35">
    <property type="entry name" value="OUTER MEMBRANE PROTEIN PMPC-RELATED"/>
    <property type="match status" value="1"/>
</dbReference>
<feature type="region of interest" description="Disordered" evidence="8">
    <location>
        <begin position="295"/>
        <end position="351"/>
    </location>
</feature>
<feature type="compositionally biased region" description="Basic and acidic residues" evidence="8">
    <location>
        <begin position="319"/>
        <end position="332"/>
    </location>
</feature>
<dbReference type="Gene3D" id="2.160.20.10">
    <property type="entry name" value="Single-stranded right-handed beta-helix, Pectin lyase-like"/>
    <property type="match status" value="2"/>
</dbReference>
<evidence type="ECO:0000256" key="3">
    <source>
        <dbReference type="ARBA" id="ARBA00004613"/>
    </source>
</evidence>
<evidence type="ECO:0000256" key="6">
    <source>
        <dbReference type="ARBA" id="ARBA00023136"/>
    </source>
</evidence>
<dbReference type="InterPro" id="IPR003368">
    <property type="entry name" value="POMP_repeat"/>
</dbReference>
<keyword evidence="9" id="KW-1133">Transmembrane helix</keyword>
<proteinExistence type="predicted"/>
<organism evidence="10 11">
    <name type="scientific">Tritrichomonas musculus</name>
    <dbReference type="NCBI Taxonomy" id="1915356"/>
    <lineage>
        <taxon>Eukaryota</taxon>
        <taxon>Metamonada</taxon>
        <taxon>Parabasalia</taxon>
        <taxon>Tritrichomonadida</taxon>
        <taxon>Tritrichomonadidae</taxon>
        <taxon>Tritrichomonas</taxon>
    </lineage>
</organism>
<keyword evidence="11" id="KW-1185">Reference proteome</keyword>
<evidence type="ECO:0000256" key="8">
    <source>
        <dbReference type="SAM" id="MobiDB-lite"/>
    </source>
</evidence>
<evidence type="ECO:0000313" key="10">
    <source>
        <dbReference type="EMBL" id="KAK8837924.1"/>
    </source>
</evidence>
<evidence type="ECO:0000256" key="4">
    <source>
        <dbReference type="ARBA" id="ARBA00022525"/>
    </source>
</evidence>
<dbReference type="InterPro" id="IPR012334">
    <property type="entry name" value="Pectin_lyas_fold"/>
</dbReference>
<dbReference type="InterPro" id="IPR011050">
    <property type="entry name" value="Pectin_lyase_fold/virulence"/>
</dbReference>
<evidence type="ECO:0000313" key="11">
    <source>
        <dbReference type="Proteomes" id="UP001470230"/>
    </source>
</evidence>
<feature type="compositionally biased region" description="Pro residues" evidence="8">
    <location>
        <begin position="301"/>
        <end position="312"/>
    </location>
</feature>
<evidence type="ECO:0000256" key="5">
    <source>
        <dbReference type="ARBA" id="ARBA00022729"/>
    </source>
</evidence>